<name>A0A2P2QS84_RHIMU</name>
<protein>
    <submittedName>
        <fullName evidence="1">Uncharacterized protein</fullName>
    </submittedName>
</protein>
<dbReference type="EMBL" id="GGEC01089304">
    <property type="protein sequence ID" value="MBX69788.1"/>
    <property type="molecule type" value="Transcribed_RNA"/>
</dbReference>
<accession>A0A2P2QS84</accession>
<proteinExistence type="predicted"/>
<dbReference type="AlphaFoldDB" id="A0A2P2QS84"/>
<organism evidence="1">
    <name type="scientific">Rhizophora mucronata</name>
    <name type="common">Asiatic mangrove</name>
    <dbReference type="NCBI Taxonomy" id="61149"/>
    <lineage>
        <taxon>Eukaryota</taxon>
        <taxon>Viridiplantae</taxon>
        <taxon>Streptophyta</taxon>
        <taxon>Embryophyta</taxon>
        <taxon>Tracheophyta</taxon>
        <taxon>Spermatophyta</taxon>
        <taxon>Magnoliopsida</taxon>
        <taxon>eudicotyledons</taxon>
        <taxon>Gunneridae</taxon>
        <taxon>Pentapetalae</taxon>
        <taxon>rosids</taxon>
        <taxon>fabids</taxon>
        <taxon>Malpighiales</taxon>
        <taxon>Rhizophoraceae</taxon>
        <taxon>Rhizophora</taxon>
    </lineage>
</organism>
<evidence type="ECO:0000313" key="1">
    <source>
        <dbReference type="EMBL" id="MBX69788.1"/>
    </source>
</evidence>
<reference evidence="1" key="1">
    <citation type="submission" date="2018-02" db="EMBL/GenBank/DDBJ databases">
        <title>Rhizophora mucronata_Transcriptome.</title>
        <authorList>
            <person name="Meera S.P."/>
            <person name="Sreeshan A."/>
            <person name="Augustine A."/>
        </authorList>
    </citation>
    <scope>NUCLEOTIDE SEQUENCE</scope>
    <source>
        <tissue evidence="1">Leaf</tissue>
    </source>
</reference>
<sequence>MRFLQQTTDVKNQFIQKICQLTGQTVRRQAYDSILNQN</sequence>